<proteinExistence type="predicted"/>
<dbReference type="Proteomes" id="UP000030701">
    <property type="component" value="Unassembled WGS sequence"/>
</dbReference>
<organism evidence="2">
    <name type="scientific">Fusarium oxysporum f. sp. vasinfectum 25433</name>
    <dbReference type="NCBI Taxonomy" id="1089449"/>
    <lineage>
        <taxon>Eukaryota</taxon>
        <taxon>Fungi</taxon>
        <taxon>Dikarya</taxon>
        <taxon>Ascomycota</taxon>
        <taxon>Pezizomycotina</taxon>
        <taxon>Sordariomycetes</taxon>
        <taxon>Hypocreomycetidae</taxon>
        <taxon>Hypocreales</taxon>
        <taxon>Nectriaceae</taxon>
        <taxon>Fusarium</taxon>
        <taxon>Fusarium oxysporum species complex</taxon>
    </lineage>
</organism>
<dbReference type="OrthoDB" id="5098663at2759"/>
<feature type="compositionally biased region" description="Basic residues" evidence="1">
    <location>
        <begin position="27"/>
        <end position="36"/>
    </location>
</feature>
<gene>
    <name evidence="2" type="ORF">FOTG_18369</name>
</gene>
<dbReference type="AlphaFoldDB" id="X0LXH4"/>
<evidence type="ECO:0000256" key="1">
    <source>
        <dbReference type="SAM" id="MobiDB-lite"/>
    </source>
</evidence>
<feature type="compositionally biased region" description="Basic residues" evidence="1">
    <location>
        <begin position="1"/>
        <end position="12"/>
    </location>
</feature>
<reference evidence="2" key="1">
    <citation type="submission" date="2011-11" db="EMBL/GenBank/DDBJ databases">
        <title>The Genome Sequence of Fusarium oxysporum Cotton.</title>
        <authorList>
            <consortium name="The Broad Institute Genome Sequencing Platform"/>
            <person name="Ma L.-J."/>
            <person name="Gale L.R."/>
            <person name="Schwartz D.C."/>
            <person name="Zhou S."/>
            <person name="Corby-Kistler H."/>
            <person name="Young S.K."/>
            <person name="Zeng Q."/>
            <person name="Gargeya S."/>
            <person name="Fitzgerald M."/>
            <person name="Haas B."/>
            <person name="Abouelleil A."/>
            <person name="Alvarado L."/>
            <person name="Arachchi H.M."/>
            <person name="Berlin A."/>
            <person name="Brown A."/>
            <person name="Chapman S.B."/>
            <person name="Chen Z."/>
            <person name="Dunbar C."/>
            <person name="Freedman E."/>
            <person name="Gearin G."/>
            <person name="Goldberg J."/>
            <person name="Griggs A."/>
            <person name="Gujja S."/>
            <person name="Heiman D."/>
            <person name="Howarth C."/>
            <person name="Larson L."/>
            <person name="Lui A."/>
            <person name="MacDonald P.J.P."/>
            <person name="Montmayeur A."/>
            <person name="Murphy C."/>
            <person name="Neiman D."/>
            <person name="Pearson M."/>
            <person name="Priest M."/>
            <person name="Roberts A."/>
            <person name="Saif S."/>
            <person name="Shea T."/>
            <person name="Shenoy N."/>
            <person name="Sisk P."/>
            <person name="Stolte C."/>
            <person name="Sykes S."/>
            <person name="Wortman J."/>
            <person name="Nusbaum C."/>
            <person name="Birren B."/>
        </authorList>
    </citation>
    <scope>NUCLEOTIDE SEQUENCE [LARGE SCALE GENOMIC DNA]</scope>
    <source>
        <strain evidence="2">25433</strain>
    </source>
</reference>
<feature type="compositionally biased region" description="Basic and acidic residues" evidence="1">
    <location>
        <begin position="14"/>
        <end position="26"/>
    </location>
</feature>
<sequence length="253" mass="28107">MERPPRRGRPRKYATAEDKATADAQRRRNKRQKAAARNKGIPYSNFHNLHYPIQQSDNSHSSAFTQLQEQDISNFLLPPSPPLQPTTEEVFPDHDEPLRSASITSPNSAPEADSMDRPLSLPAVDPQLPGDIDEQGIPRTTTSAFAENPVAVSIHQGPDLVQDIVSDTTLETSPQVGNGESDPIGHLSQELAEQLFNFQGCCNECHQAAKRSHMGDTNEHISLAMYLHFTPELGPDILSRGPSRTRKMMWLEN</sequence>
<name>X0LXH4_FUSOX</name>
<evidence type="ECO:0000313" key="2">
    <source>
        <dbReference type="EMBL" id="EXM13175.1"/>
    </source>
</evidence>
<feature type="region of interest" description="Disordered" evidence="1">
    <location>
        <begin position="76"/>
        <end position="124"/>
    </location>
</feature>
<dbReference type="HOGENOM" id="CLU_1098551_0_0_1"/>
<reference evidence="2" key="2">
    <citation type="submission" date="2012-05" db="EMBL/GenBank/DDBJ databases">
        <title>The Genome Annotation of Fusarium oxysporum Cotton.</title>
        <authorList>
            <consortium name="The Broad Institute Genomics Platform"/>
            <person name="Ma L.-J."/>
            <person name="Corby-Kistler H."/>
            <person name="Broz K."/>
            <person name="Gale L.R."/>
            <person name="Jonkers W."/>
            <person name="O'Donnell K."/>
            <person name="Ploetz R."/>
            <person name="Steinberg C."/>
            <person name="Schwartz D.C."/>
            <person name="VanEtten H."/>
            <person name="Zhou S."/>
            <person name="Young S.K."/>
            <person name="Zeng Q."/>
            <person name="Gargeya S."/>
            <person name="Fitzgerald M."/>
            <person name="Abouelleil A."/>
            <person name="Alvarado L."/>
            <person name="Chapman S.B."/>
            <person name="Gainer-Dewar J."/>
            <person name="Goldberg J."/>
            <person name="Griggs A."/>
            <person name="Gujja S."/>
            <person name="Hansen M."/>
            <person name="Howarth C."/>
            <person name="Imamovic A."/>
            <person name="Ireland A."/>
            <person name="Larimer J."/>
            <person name="McCowan C."/>
            <person name="Murphy C."/>
            <person name="Pearson M."/>
            <person name="Poon T.W."/>
            <person name="Priest M."/>
            <person name="Roberts A."/>
            <person name="Saif S."/>
            <person name="Shea T."/>
            <person name="Sykes S."/>
            <person name="Wortman J."/>
            <person name="Nusbaum C."/>
            <person name="Birren B."/>
        </authorList>
    </citation>
    <scope>NUCLEOTIDE SEQUENCE</scope>
    <source>
        <strain evidence="2">25433</strain>
    </source>
</reference>
<protein>
    <submittedName>
        <fullName evidence="2">Uncharacterized protein</fullName>
    </submittedName>
</protein>
<dbReference type="EMBL" id="JH658173">
    <property type="protein sequence ID" value="EXM13175.1"/>
    <property type="molecule type" value="Genomic_DNA"/>
</dbReference>
<accession>X0LXH4</accession>
<feature type="region of interest" description="Disordered" evidence="1">
    <location>
        <begin position="1"/>
        <end position="47"/>
    </location>
</feature>